<name>A0A0J6WJT2_9MYCO</name>
<dbReference type="InterPro" id="IPR023772">
    <property type="entry name" value="DNA-bd_HTH_TetR-type_CS"/>
</dbReference>
<dbReference type="RefSeq" id="WP_048468926.1">
    <property type="nucleotide sequence ID" value="NZ_JYNL01000008.1"/>
</dbReference>
<sequence length="204" mass="22603">MVERLASGRHHLSREEVAAHQKQRLFKALATVMTANGYSSTTVDDVIKEAKVSRATFYQHFESKQDLFVAGYARMQRHVIDDILTVPEVGTPMQRFAAMLERYLGFIALDPATARLYLLEVYAAGPDAMRRRIELQQEWVAGVVEIFGARNDANRFACEALVAGISTLVTHALSTGDADAVTGLYKPVLDYTERVIGRAPVTDG</sequence>
<dbReference type="PATRIC" id="fig|37916.4.peg.800"/>
<feature type="domain" description="HTH tetR-type" evidence="5">
    <location>
        <begin position="19"/>
        <end position="79"/>
    </location>
</feature>
<dbReference type="PROSITE" id="PS01081">
    <property type="entry name" value="HTH_TETR_1"/>
    <property type="match status" value="1"/>
</dbReference>
<dbReference type="InterPro" id="IPR009057">
    <property type="entry name" value="Homeodomain-like_sf"/>
</dbReference>
<dbReference type="PRINTS" id="PR00455">
    <property type="entry name" value="HTHTETR"/>
</dbReference>
<evidence type="ECO:0000256" key="4">
    <source>
        <dbReference type="PROSITE-ProRule" id="PRU00335"/>
    </source>
</evidence>
<keyword evidence="7" id="KW-1185">Reference proteome</keyword>
<dbReference type="Proteomes" id="UP000036513">
    <property type="component" value="Unassembled WGS sequence"/>
</dbReference>
<dbReference type="STRING" id="37916.MCHLDSM_00746"/>
<dbReference type="PANTHER" id="PTHR30055:SF238">
    <property type="entry name" value="MYCOFACTOCIN BIOSYNTHESIS TRANSCRIPTIONAL REGULATOR MFTR-RELATED"/>
    <property type="match status" value="1"/>
</dbReference>
<dbReference type="PANTHER" id="PTHR30055">
    <property type="entry name" value="HTH-TYPE TRANSCRIPTIONAL REGULATOR RUTR"/>
    <property type="match status" value="1"/>
</dbReference>
<evidence type="ECO:0000256" key="2">
    <source>
        <dbReference type="ARBA" id="ARBA00023125"/>
    </source>
</evidence>
<comment type="caution">
    <text evidence="6">The sequence shown here is derived from an EMBL/GenBank/DDBJ whole genome shotgun (WGS) entry which is preliminary data.</text>
</comment>
<evidence type="ECO:0000256" key="3">
    <source>
        <dbReference type="ARBA" id="ARBA00023163"/>
    </source>
</evidence>
<dbReference type="InterPro" id="IPR050109">
    <property type="entry name" value="HTH-type_TetR-like_transc_reg"/>
</dbReference>
<accession>A0A0J6WJT2</accession>
<dbReference type="AlphaFoldDB" id="A0A0J6WJT2"/>
<dbReference type="SMR" id="A0A0J6WJT2"/>
<dbReference type="Pfam" id="PF00440">
    <property type="entry name" value="TetR_N"/>
    <property type="match status" value="1"/>
</dbReference>
<dbReference type="Gene3D" id="1.10.357.10">
    <property type="entry name" value="Tetracycline Repressor, domain 2"/>
    <property type="match status" value="1"/>
</dbReference>
<feature type="DNA-binding region" description="H-T-H motif" evidence="4">
    <location>
        <begin position="42"/>
        <end position="61"/>
    </location>
</feature>
<proteinExistence type="predicted"/>
<evidence type="ECO:0000313" key="6">
    <source>
        <dbReference type="EMBL" id="KMO82864.1"/>
    </source>
</evidence>
<protein>
    <submittedName>
        <fullName evidence="6">DNA-binding transcriptional regulator EnvR</fullName>
    </submittedName>
</protein>
<dbReference type="GO" id="GO:0000976">
    <property type="term" value="F:transcription cis-regulatory region binding"/>
    <property type="evidence" value="ECO:0007669"/>
    <property type="project" value="TreeGrafter"/>
</dbReference>
<evidence type="ECO:0000259" key="5">
    <source>
        <dbReference type="PROSITE" id="PS50977"/>
    </source>
</evidence>
<keyword evidence="3" id="KW-0804">Transcription</keyword>
<dbReference type="GO" id="GO:0003700">
    <property type="term" value="F:DNA-binding transcription factor activity"/>
    <property type="evidence" value="ECO:0007669"/>
    <property type="project" value="TreeGrafter"/>
</dbReference>
<dbReference type="Gene3D" id="1.10.10.60">
    <property type="entry name" value="Homeodomain-like"/>
    <property type="match status" value="1"/>
</dbReference>
<dbReference type="PROSITE" id="PS50977">
    <property type="entry name" value="HTH_TETR_2"/>
    <property type="match status" value="1"/>
</dbReference>
<evidence type="ECO:0000256" key="1">
    <source>
        <dbReference type="ARBA" id="ARBA00023015"/>
    </source>
</evidence>
<keyword evidence="2 4" id="KW-0238">DNA-binding</keyword>
<dbReference type="SUPFAM" id="SSF48498">
    <property type="entry name" value="Tetracyclin repressor-like, C-terminal domain"/>
    <property type="match status" value="1"/>
</dbReference>
<organism evidence="6 7">
    <name type="scientific">Mycolicibacterium chlorophenolicum</name>
    <dbReference type="NCBI Taxonomy" id="37916"/>
    <lineage>
        <taxon>Bacteria</taxon>
        <taxon>Bacillati</taxon>
        <taxon>Actinomycetota</taxon>
        <taxon>Actinomycetes</taxon>
        <taxon>Mycobacteriales</taxon>
        <taxon>Mycobacteriaceae</taxon>
        <taxon>Mycolicibacterium</taxon>
    </lineage>
</organism>
<keyword evidence="1" id="KW-0805">Transcription regulation</keyword>
<dbReference type="SUPFAM" id="SSF46689">
    <property type="entry name" value="Homeodomain-like"/>
    <property type="match status" value="1"/>
</dbReference>
<dbReference type="InterPro" id="IPR036271">
    <property type="entry name" value="Tet_transcr_reg_TetR-rel_C_sf"/>
</dbReference>
<dbReference type="InterPro" id="IPR001647">
    <property type="entry name" value="HTH_TetR"/>
</dbReference>
<reference evidence="6 7" key="1">
    <citation type="journal article" date="2015" name="Genome Biol. Evol.">
        <title>Characterization of Three Mycobacterium spp. with Potential Use in Bioremediation by Genome Sequencing and Comparative Genomics.</title>
        <authorList>
            <person name="Das S."/>
            <person name="Pettersson B.M."/>
            <person name="Behra P.R."/>
            <person name="Ramesh M."/>
            <person name="Dasgupta S."/>
            <person name="Bhattacharya A."/>
            <person name="Kirsebom L.A."/>
        </authorList>
    </citation>
    <scope>NUCLEOTIDE SEQUENCE [LARGE SCALE GENOMIC DNA]</scope>
    <source>
        <strain evidence="6 7">DSM 43826</strain>
    </source>
</reference>
<gene>
    <name evidence="6" type="ORF">MCHLDSM_00746</name>
</gene>
<dbReference type="EMBL" id="JYNL01000008">
    <property type="protein sequence ID" value="KMO82864.1"/>
    <property type="molecule type" value="Genomic_DNA"/>
</dbReference>
<evidence type="ECO:0000313" key="7">
    <source>
        <dbReference type="Proteomes" id="UP000036513"/>
    </source>
</evidence>